<evidence type="ECO:0000259" key="2">
    <source>
        <dbReference type="PROSITE" id="PS50110"/>
    </source>
</evidence>
<keyword evidence="1" id="KW-0597">Phosphoprotein</keyword>
<dbReference type="RefSeq" id="WP_090690290.1">
    <property type="nucleotide sequence ID" value="NZ_CADERL010000018.1"/>
</dbReference>
<dbReference type="InterPro" id="IPR027417">
    <property type="entry name" value="P-loop_NTPase"/>
</dbReference>
<dbReference type="Pfam" id="PF01656">
    <property type="entry name" value="CbiA"/>
    <property type="match status" value="1"/>
</dbReference>
<dbReference type="SUPFAM" id="SSF52540">
    <property type="entry name" value="P-loop containing nucleoside triphosphate hydrolases"/>
    <property type="match status" value="1"/>
</dbReference>
<organism evidence="3 4">
    <name type="scientific">Paraburkholderia phenazinium</name>
    <dbReference type="NCBI Taxonomy" id="60549"/>
    <lineage>
        <taxon>Bacteria</taxon>
        <taxon>Pseudomonadati</taxon>
        <taxon>Pseudomonadota</taxon>
        <taxon>Betaproteobacteria</taxon>
        <taxon>Burkholderiales</taxon>
        <taxon>Burkholderiaceae</taxon>
        <taxon>Paraburkholderia</taxon>
    </lineage>
</organism>
<dbReference type="PANTHER" id="PTHR43384">
    <property type="entry name" value="SEPTUM SITE-DETERMINING PROTEIN MIND HOMOLOG, CHLOROPLASTIC-RELATED"/>
    <property type="match status" value="1"/>
</dbReference>
<dbReference type="Gene3D" id="3.40.50.2300">
    <property type="match status" value="1"/>
</dbReference>
<dbReference type="SUPFAM" id="SSF52172">
    <property type="entry name" value="CheY-like"/>
    <property type="match status" value="1"/>
</dbReference>
<dbReference type="GO" id="GO:0005524">
    <property type="term" value="F:ATP binding"/>
    <property type="evidence" value="ECO:0007669"/>
    <property type="project" value="TreeGrafter"/>
</dbReference>
<sequence length="413" mass="45051">MIDILITSKDATRLSQVVHMLGECGDYRTTRAADSPSLLLERGDSLDAFDVLIVDAASTQDAELPVVAQLCQKHKHLSCILLTPDVSPQTLIAAMRAGFRDVLSWPLERRALGDALARLEAQCLKSHTHTTEIVSFMSCKGGVGTSFIAANVADAIASKQQKRVLMIDLNQLFADAAFLVTNETPPSTLPQLCSQIERMDHAFFDASVLHVSDNFHILAGAGDPVKAAEIKEDRLEWILGVAAPRYDFVIFDLGQTLNPNSMLALDRSNQIHIVLQASMPHVRAGRRLQEILASLGYAADRTRLLLNRYARHEERARDAMEQVLGMRPYQVIPEDAAAVSEAINQGLPISKTGHKSGVSRSLQTLAANIASRAAGSSPERAKGESLFARMLGRQAAPKLEMQLDQQGKHHVAS</sequence>
<dbReference type="GO" id="GO:0009898">
    <property type="term" value="C:cytoplasmic side of plasma membrane"/>
    <property type="evidence" value="ECO:0007669"/>
    <property type="project" value="TreeGrafter"/>
</dbReference>
<protein>
    <submittedName>
        <fullName evidence="3">Response regulator receiver protein</fullName>
    </submittedName>
</protein>
<dbReference type="InterPro" id="IPR011006">
    <property type="entry name" value="CheY-like_superfamily"/>
</dbReference>
<name>A0A1G8HS35_9BURK</name>
<evidence type="ECO:0000313" key="3">
    <source>
        <dbReference type="EMBL" id="SDI09487.1"/>
    </source>
</evidence>
<proteinExistence type="predicted"/>
<dbReference type="PANTHER" id="PTHR43384:SF13">
    <property type="entry name" value="SLR0110 PROTEIN"/>
    <property type="match status" value="1"/>
</dbReference>
<dbReference type="InterPro" id="IPR050625">
    <property type="entry name" value="ParA/MinD_ATPase"/>
</dbReference>
<dbReference type="InterPro" id="IPR001789">
    <property type="entry name" value="Sig_transdc_resp-reg_receiver"/>
</dbReference>
<dbReference type="GO" id="GO:0016887">
    <property type="term" value="F:ATP hydrolysis activity"/>
    <property type="evidence" value="ECO:0007669"/>
    <property type="project" value="TreeGrafter"/>
</dbReference>
<feature type="domain" description="Response regulatory" evidence="2">
    <location>
        <begin position="3"/>
        <end position="120"/>
    </location>
</feature>
<dbReference type="OrthoDB" id="9768734at2"/>
<feature type="modified residue" description="4-aspartylphosphate" evidence="1">
    <location>
        <position position="55"/>
    </location>
</feature>
<dbReference type="GO" id="GO:0005829">
    <property type="term" value="C:cytosol"/>
    <property type="evidence" value="ECO:0007669"/>
    <property type="project" value="TreeGrafter"/>
</dbReference>
<dbReference type="PROSITE" id="PS50110">
    <property type="entry name" value="RESPONSE_REGULATORY"/>
    <property type="match status" value="1"/>
</dbReference>
<dbReference type="Gene3D" id="3.40.50.300">
    <property type="entry name" value="P-loop containing nucleotide triphosphate hydrolases"/>
    <property type="match status" value="1"/>
</dbReference>
<dbReference type="EMBL" id="FNCJ01000017">
    <property type="protein sequence ID" value="SDI09487.1"/>
    <property type="molecule type" value="Genomic_DNA"/>
</dbReference>
<dbReference type="AlphaFoldDB" id="A0A1G8HS35"/>
<accession>A0A1G8HS35</accession>
<reference evidence="3 4" key="1">
    <citation type="submission" date="2016-10" db="EMBL/GenBank/DDBJ databases">
        <authorList>
            <person name="de Groot N.N."/>
        </authorList>
    </citation>
    <scope>NUCLEOTIDE SEQUENCE [LARGE SCALE GENOMIC DNA]</scope>
    <source>
        <strain evidence="3 4">LMG 2247</strain>
    </source>
</reference>
<dbReference type="InterPro" id="IPR002586">
    <property type="entry name" value="CobQ/CobB/MinD/ParA_Nub-bd_dom"/>
</dbReference>
<dbReference type="GO" id="GO:0000160">
    <property type="term" value="P:phosphorelay signal transduction system"/>
    <property type="evidence" value="ECO:0007669"/>
    <property type="project" value="InterPro"/>
</dbReference>
<dbReference type="GO" id="GO:0051782">
    <property type="term" value="P:negative regulation of cell division"/>
    <property type="evidence" value="ECO:0007669"/>
    <property type="project" value="TreeGrafter"/>
</dbReference>
<gene>
    <name evidence="3" type="ORF">SAMN05216466_11750</name>
</gene>
<evidence type="ECO:0000313" key="4">
    <source>
        <dbReference type="Proteomes" id="UP000199706"/>
    </source>
</evidence>
<dbReference type="Proteomes" id="UP000199706">
    <property type="component" value="Unassembled WGS sequence"/>
</dbReference>
<evidence type="ECO:0000256" key="1">
    <source>
        <dbReference type="PROSITE-ProRule" id="PRU00169"/>
    </source>
</evidence>